<feature type="transmembrane region" description="Helical" evidence="7">
    <location>
        <begin position="365"/>
        <end position="386"/>
    </location>
</feature>
<dbReference type="RefSeq" id="WP_344314957.1">
    <property type="nucleotide sequence ID" value="NZ_BAAANY010000041.1"/>
</dbReference>
<evidence type="ECO:0000256" key="3">
    <source>
        <dbReference type="ARBA" id="ARBA00022475"/>
    </source>
</evidence>
<evidence type="ECO:0000256" key="4">
    <source>
        <dbReference type="ARBA" id="ARBA00022692"/>
    </source>
</evidence>
<reference evidence="10" key="1">
    <citation type="journal article" date="2019" name="Int. J. Syst. Evol. Microbiol.">
        <title>The Global Catalogue of Microorganisms (GCM) 10K type strain sequencing project: providing services to taxonomists for standard genome sequencing and annotation.</title>
        <authorList>
            <consortium name="The Broad Institute Genomics Platform"/>
            <consortium name="The Broad Institute Genome Sequencing Center for Infectious Disease"/>
            <person name="Wu L."/>
            <person name="Ma J."/>
        </authorList>
    </citation>
    <scope>NUCLEOTIDE SEQUENCE [LARGE SCALE GENOMIC DNA]</scope>
    <source>
        <strain evidence="10">JCM 14718</strain>
    </source>
</reference>
<keyword evidence="10" id="KW-1185">Reference proteome</keyword>
<evidence type="ECO:0000256" key="2">
    <source>
        <dbReference type="ARBA" id="ARBA00005236"/>
    </source>
</evidence>
<dbReference type="EMBL" id="BAAANY010000041">
    <property type="protein sequence ID" value="GAA1716815.1"/>
    <property type="molecule type" value="Genomic_DNA"/>
</dbReference>
<name>A0ABP4V5V4_9ACTN</name>
<evidence type="ECO:0000313" key="9">
    <source>
        <dbReference type="EMBL" id="GAA1716815.1"/>
    </source>
</evidence>
<keyword evidence="3" id="KW-1003">Cell membrane</keyword>
<organism evidence="9 10">
    <name type="scientific">Fodinicola feengrottensis</name>
    <dbReference type="NCBI Taxonomy" id="435914"/>
    <lineage>
        <taxon>Bacteria</taxon>
        <taxon>Bacillati</taxon>
        <taxon>Actinomycetota</taxon>
        <taxon>Actinomycetes</taxon>
        <taxon>Mycobacteriales</taxon>
        <taxon>Fodinicola</taxon>
    </lineage>
</organism>
<feature type="transmembrane region" description="Helical" evidence="7">
    <location>
        <begin position="510"/>
        <end position="531"/>
    </location>
</feature>
<evidence type="ECO:0000256" key="7">
    <source>
        <dbReference type="SAM" id="Phobius"/>
    </source>
</evidence>
<protein>
    <recommendedName>
        <fullName evidence="8">ABC3 transporter permease C-terminal domain-containing protein</fullName>
    </recommendedName>
</protein>
<evidence type="ECO:0000256" key="6">
    <source>
        <dbReference type="ARBA" id="ARBA00023136"/>
    </source>
</evidence>
<feature type="transmembrane region" description="Helical" evidence="7">
    <location>
        <begin position="277"/>
        <end position="301"/>
    </location>
</feature>
<comment type="subcellular location">
    <subcellularLocation>
        <location evidence="1">Cell membrane</location>
        <topology evidence="1">Multi-pass membrane protein</topology>
    </subcellularLocation>
</comment>
<feature type="transmembrane region" description="Helical" evidence="7">
    <location>
        <begin position="415"/>
        <end position="433"/>
    </location>
</feature>
<keyword evidence="4 7" id="KW-0812">Transmembrane</keyword>
<dbReference type="InterPro" id="IPR051447">
    <property type="entry name" value="Lipoprotein-release_system"/>
</dbReference>
<evidence type="ECO:0000313" key="10">
    <source>
        <dbReference type="Proteomes" id="UP001500618"/>
    </source>
</evidence>
<dbReference type="PANTHER" id="PTHR30489">
    <property type="entry name" value="LIPOPROTEIN-RELEASING SYSTEM TRANSMEMBRANE PROTEIN LOLE"/>
    <property type="match status" value="1"/>
</dbReference>
<dbReference type="Pfam" id="PF02687">
    <property type="entry name" value="FtsX"/>
    <property type="match status" value="2"/>
</dbReference>
<dbReference type="Proteomes" id="UP001500618">
    <property type="component" value="Unassembled WGS sequence"/>
</dbReference>
<feature type="domain" description="ABC3 transporter permease C-terminal" evidence="8">
    <location>
        <begin position="759"/>
        <end position="867"/>
    </location>
</feature>
<evidence type="ECO:0000256" key="1">
    <source>
        <dbReference type="ARBA" id="ARBA00004651"/>
    </source>
</evidence>
<accession>A0ABP4V5V4</accession>
<evidence type="ECO:0000256" key="5">
    <source>
        <dbReference type="ARBA" id="ARBA00022989"/>
    </source>
</evidence>
<evidence type="ECO:0000259" key="8">
    <source>
        <dbReference type="Pfam" id="PF02687"/>
    </source>
</evidence>
<proteinExistence type="inferred from homology"/>
<feature type="transmembrane region" description="Helical" evidence="7">
    <location>
        <begin position="453"/>
        <end position="474"/>
    </location>
</feature>
<keyword evidence="6 7" id="KW-0472">Membrane</keyword>
<sequence length="882" mass="90508">MTAIWVRGLLTRRWGRLLATAAGVAAAVALLAAYGSFLAASEAAMTRQASRQVAVDWQVAVAPGAAADSVLAATAAEPGVGRALPVEFASTSWLSATAAGSTQTTGSGVVLGLPAGYRTTFPSEIRTLVGTDSGPVLAQQTAANLHGAPGTTVTIARPGRPPATVVISGVVELPQANSLFQKVGAPSQSQPSAPPDNVVLLPGSQFHQIFGPVPSVVTTQIHVARTAALPTDPQAAFTEITAAAHHLEAKLAGAGTVGDNLGAVLDAARADALYARILFLFLGMPGILLAVALTAAVAGSGADRRRREQSLLRTRGALRRQVLTLAAIEAVLLGVIGSAVGLGVAAVLGLSFFESPRFGASAAAAWLWGGLATGVGLAVALAVVLVPAWRETKATTVVAGRATGGRRTGPWWARYGLDLILIAGAALVLWSTNRSGYTLVLAPEGVPSISVDYWAFLGPGLFWIGAALLTWRLVDLLLGRGRPLVTRLLRPIGGPLAPTIAAMFARQRRLLARGVVLVALALSFAISTAIFNSTFQQQSEVDARLTNGADVTVTEPPGSTVGPAAAATIATLPRVHSVEPLQHRFAYVGTDLQDLYGIRPDTIAAATSLQDGYFSGGTAAQLMSRLSAQPDGILVSAETVKEFQLRLGDRINLRLQDARTKQLTTVGFHYLGIAKEFPTAPKDSFLVANASYIAKTTGSDAVGAFLVDTGGASTTTVAAQIQARLGTSATVGDIATSRHVVSSSLTAVDLAGLTDIELGFALLLGAGAGGLVLALGFTERRRAFSILRTLGSTTRQLAGVLLGEAVLTLVGGALAGSLAGWALAEMLVAVLAGVFDPPPDRLAVPWDYLGGVLVVTVAAVLAAALTATARASRATAGDLRER</sequence>
<comment type="similarity">
    <text evidence="2">Belongs to the ABC-4 integral membrane protein family. LolC/E subfamily.</text>
</comment>
<feature type="transmembrane region" description="Helical" evidence="7">
    <location>
        <begin position="797"/>
        <end position="823"/>
    </location>
</feature>
<dbReference type="PANTHER" id="PTHR30489:SF0">
    <property type="entry name" value="LIPOPROTEIN-RELEASING SYSTEM TRANSMEMBRANE PROTEIN LOLE"/>
    <property type="match status" value="1"/>
</dbReference>
<feature type="transmembrane region" description="Helical" evidence="7">
    <location>
        <begin position="758"/>
        <end position="777"/>
    </location>
</feature>
<gene>
    <name evidence="9" type="ORF">GCM10009765_76780</name>
</gene>
<comment type="caution">
    <text evidence="9">The sequence shown here is derived from an EMBL/GenBank/DDBJ whole genome shotgun (WGS) entry which is preliminary data.</text>
</comment>
<dbReference type="InterPro" id="IPR003838">
    <property type="entry name" value="ABC3_permease_C"/>
</dbReference>
<feature type="transmembrane region" description="Helical" evidence="7">
    <location>
        <begin position="322"/>
        <end position="353"/>
    </location>
</feature>
<feature type="domain" description="ABC3 transporter permease C-terminal" evidence="8">
    <location>
        <begin position="287"/>
        <end position="391"/>
    </location>
</feature>
<feature type="transmembrane region" description="Helical" evidence="7">
    <location>
        <begin position="843"/>
        <end position="865"/>
    </location>
</feature>
<keyword evidence="5 7" id="KW-1133">Transmembrane helix</keyword>